<reference evidence="1 2" key="1">
    <citation type="journal article" date="2014" name="Genome Announc.">
        <title>Genome Sequence of Pseudomonas sp. Strain P482, a Tomato Rhizosphere Isolate with Broad-Spectrum Antimicrobial Activity.</title>
        <authorList>
            <person name="Krzyzanowska D.M."/>
            <person name="Ossowicki A."/>
            <person name="Jafra S."/>
        </authorList>
    </citation>
    <scope>NUCLEOTIDE SEQUENCE [LARGE SCALE GENOMIC DNA]</scope>
    <source>
        <strain evidence="1 2">P482</strain>
    </source>
</reference>
<proteinExistence type="predicted"/>
<dbReference type="AlphaFoldDB" id="A0AAQ0DN01"/>
<gene>
    <name evidence="1" type="ORF">BV82_13505</name>
</gene>
<keyword evidence="2" id="KW-1185">Reference proteome</keyword>
<dbReference type="Proteomes" id="UP000027121">
    <property type="component" value="Chromosome"/>
</dbReference>
<dbReference type="EMBL" id="CP071706">
    <property type="protein sequence ID" value="QWE81288.1"/>
    <property type="molecule type" value="Genomic_DNA"/>
</dbReference>
<organism evidence="1 2">
    <name type="scientific">Pseudomonas donghuensis</name>
    <dbReference type="NCBI Taxonomy" id="1163398"/>
    <lineage>
        <taxon>Bacteria</taxon>
        <taxon>Pseudomonadati</taxon>
        <taxon>Pseudomonadota</taxon>
        <taxon>Gammaproteobacteria</taxon>
        <taxon>Pseudomonadales</taxon>
        <taxon>Pseudomonadaceae</taxon>
        <taxon>Pseudomonas</taxon>
    </lineage>
</organism>
<name>A0AAQ0DN01_9PSED</name>
<accession>A0AAQ0DN01</accession>
<evidence type="ECO:0000313" key="1">
    <source>
        <dbReference type="EMBL" id="QWE81288.1"/>
    </source>
</evidence>
<reference evidence="1 2" key="2">
    <citation type="journal article" date="2016" name="Front. Microbiol.">
        <title>When Genome-Based Approach Meets the 'Old but Good': Revealing Genes Involved in the Antibacterial Activity of Pseudomonas sp. P482 against Soft Rot Pathogens.</title>
        <authorList>
            <person name="Krzyzanowska D.M."/>
            <person name="Ossowicki A."/>
            <person name="Rajewska M."/>
            <person name="Maciag T."/>
            <person name="Jablonska M."/>
            <person name="Obuchowski M."/>
            <person name="Heeb S."/>
            <person name="Jafra S."/>
        </authorList>
    </citation>
    <scope>NUCLEOTIDE SEQUENCE [LARGE SCALE GENOMIC DNA]</scope>
    <source>
        <strain evidence="1 2">P482</strain>
    </source>
</reference>
<dbReference type="KEGG" id="pdw:BV82_13505"/>
<evidence type="ECO:0000313" key="2">
    <source>
        <dbReference type="Proteomes" id="UP000027121"/>
    </source>
</evidence>
<protein>
    <submittedName>
        <fullName evidence="1">Lysis protein</fullName>
    </submittedName>
</protein>
<sequence>MTLPRAVFTLNHSKASAGSPWLSTICSTCSLGIPVAIHSNAQATQASLRDHLATSDLRLSVLLAAPAQGSGCGVPATTGAGGVVHGAPRGELDPAAAQRIVAITDAGDQGLIALRACQAHVREIER</sequence>